<dbReference type="PANTHER" id="PTHR43358">
    <property type="entry name" value="ALPHA/BETA-HYDROLASE"/>
    <property type="match status" value="1"/>
</dbReference>
<dbReference type="InterPro" id="IPR029058">
    <property type="entry name" value="AB_hydrolase_fold"/>
</dbReference>
<dbReference type="Proteomes" id="UP000031397">
    <property type="component" value="Unassembled WGS sequence"/>
</dbReference>
<sequence>MTVVTFPSKIISHLVKWNPYNEQYVKRGEMMKKGKLKRWHKVVIALVIIVIILIFLGTYFLFNFAFKRGGYSTQVGEKVNTTWIKKQNPQVWHQTNKSGLKLTAYYLPAKTTTNKTMIVVHGYGSTGHKMNNYIRMFHDDGYNVLAPDDESFGRSQGEYAGYGWKDRSDIVTWMNMINQKMPTGRLGMFGISMGAAAVLFTLPKAPHNVDFAIADCGYNSIYDELKYELGTLFHLPTFPILPIARIYGNVFAKYDFYAANTKQTLAHNKIPLFIIHGNADKFVPVKDAYINYQNDHGPKRLWIVNHATHADSFNKEGHVYVKKTRAFSEQYFK</sequence>
<dbReference type="PATRIC" id="fig|1614.7.peg.262"/>
<protein>
    <recommendedName>
        <fullName evidence="2">Xaa-Pro dipeptidyl-peptidase-like domain-containing protein</fullName>
    </recommendedName>
</protein>
<keyword evidence="1" id="KW-1133">Transmembrane helix</keyword>
<name>A0A0C1Q3B0_9LACO</name>
<gene>
    <name evidence="3" type="ORF">LfDm3_0272</name>
</gene>
<accession>A0A0C1Q3B0</accession>
<comment type="caution">
    <text evidence="3">The sequence shown here is derived from an EMBL/GenBank/DDBJ whole genome shotgun (WGS) entry which is preliminary data.</text>
</comment>
<organism evidence="3 4">
    <name type="scientific">Fructilactobacillus fructivorans</name>
    <dbReference type="NCBI Taxonomy" id="1614"/>
    <lineage>
        <taxon>Bacteria</taxon>
        <taxon>Bacillati</taxon>
        <taxon>Bacillota</taxon>
        <taxon>Bacilli</taxon>
        <taxon>Lactobacillales</taxon>
        <taxon>Lactobacillaceae</taxon>
        <taxon>Fructilactobacillus</taxon>
    </lineage>
</organism>
<dbReference type="PANTHER" id="PTHR43358:SF4">
    <property type="entry name" value="ALPHA_BETA HYDROLASE FOLD-1 DOMAIN-CONTAINING PROTEIN"/>
    <property type="match status" value="1"/>
</dbReference>
<dbReference type="SUPFAM" id="SSF53474">
    <property type="entry name" value="alpha/beta-Hydrolases"/>
    <property type="match status" value="1"/>
</dbReference>
<keyword evidence="1" id="KW-0472">Membrane</keyword>
<dbReference type="InterPro" id="IPR052920">
    <property type="entry name" value="DNA-binding_regulatory"/>
</dbReference>
<keyword evidence="1" id="KW-0812">Transmembrane</keyword>
<dbReference type="AlphaFoldDB" id="A0A0C1Q3B0"/>
<dbReference type="Pfam" id="PF02129">
    <property type="entry name" value="Peptidase_S15"/>
    <property type="match status" value="1"/>
</dbReference>
<reference evidence="3 4" key="1">
    <citation type="submission" date="2014-06" db="EMBL/GenBank/DDBJ databases">
        <title>Functional and comparative genomic analyses of the Drosophila gut microbiota identify candidate symbiosis factors.</title>
        <authorList>
            <person name="Newell P.D."/>
            <person name="Chaston J.M."/>
            <person name="Douglas A.E."/>
        </authorList>
    </citation>
    <scope>NUCLEOTIDE SEQUENCE [LARGE SCALE GENOMIC DNA]</scope>
    <source>
        <strain evidence="3 4">DmCS_002</strain>
    </source>
</reference>
<evidence type="ECO:0000259" key="2">
    <source>
        <dbReference type="Pfam" id="PF02129"/>
    </source>
</evidence>
<dbReference type="GO" id="GO:0016787">
    <property type="term" value="F:hydrolase activity"/>
    <property type="evidence" value="ECO:0007669"/>
    <property type="project" value="InterPro"/>
</dbReference>
<keyword evidence="4" id="KW-1185">Reference proteome</keyword>
<proteinExistence type="predicted"/>
<feature type="domain" description="Xaa-Pro dipeptidyl-peptidase-like" evidence="2">
    <location>
        <begin position="111"/>
        <end position="235"/>
    </location>
</feature>
<dbReference type="EMBL" id="JOJZ01000009">
    <property type="protein sequence ID" value="KID42343.1"/>
    <property type="molecule type" value="Genomic_DNA"/>
</dbReference>
<evidence type="ECO:0000313" key="4">
    <source>
        <dbReference type="Proteomes" id="UP000031397"/>
    </source>
</evidence>
<evidence type="ECO:0000313" key="3">
    <source>
        <dbReference type="EMBL" id="KID42343.1"/>
    </source>
</evidence>
<dbReference type="Gene3D" id="3.40.50.1820">
    <property type="entry name" value="alpha/beta hydrolase"/>
    <property type="match status" value="1"/>
</dbReference>
<feature type="transmembrane region" description="Helical" evidence="1">
    <location>
        <begin position="42"/>
        <end position="62"/>
    </location>
</feature>
<evidence type="ECO:0000256" key="1">
    <source>
        <dbReference type="SAM" id="Phobius"/>
    </source>
</evidence>
<dbReference type="InterPro" id="IPR000383">
    <property type="entry name" value="Xaa-Pro-like_dom"/>
</dbReference>